<dbReference type="AlphaFoldDB" id="A0A643F8R6"/>
<name>A0A643F8R6_9HYPH</name>
<evidence type="ECO:0000313" key="2">
    <source>
        <dbReference type="EMBL" id="KAB0573418.1"/>
    </source>
</evidence>
<organism evidence="2">
    <name type="scientific">Brucella pituitosa</name>
    <dbReference type="NCBI Taxonomy" id="571256"/>
    <lineage>
        <taxon>Bacteria</taxon>
        <taxon>Pseudomonadati</taxon>
        <taxon>Pseudomonadota</taxon>
        <taxon>Alphaproteobacteria</taxon>
        <taxon>Hyphomicrobiales</taxon>
        <taxon>Brucellaceae</taxon>
        <taxon>Brucella/Ochrobactrum group</taxon>
        <taxon>Brucella</taxon>
    </lineage>
</organism>
<keyword evidence="1" id="KW-1133">Transmembrane helix</keyword>
<gene>
    <name evidence="2" type="ORF">F7Q93_02690</name>
</gene>
<dbReference type="InterPro" id="IPR021737">
    <property type="entry name" value="Phage_phiKZ_Orf197"/>
</dbReference>
<accession>A0A643F8R6</accession>
<keyword evidence="1" id="KW-0812">Transmembrane</keyword>
<comment type="caution">
    <text evidence="2">The sequence shown here is derived from an EMBL/GenBank/DDBJ whole genome shotgun (WGS) entry which is preliminary data.</text>
</comment>
<proteinExistence type="predicted"/>
<protein>
    <submittedName>
        <fullName evidence="2">DUF3307 domain-containing protein</fullName>
    </submittedName>
</protein>
<reference evidence="2" key="1">
    <citation type="submission" date="2019-09" db="EMBL/GenBank/DDBJ databases">
        <title>Draft genome sequences of 48 bacterial type strains from the CCUG.</title>
        <authorList>
            <person name="Tunovic T."/>
            <person name="Pineiro-Iglesias B."/>
            <person name="Unosson C."/>
            <person name="Inganas E."/>
            <person name="Ohlen M."/>
            <person name="Cardew S."/>
            <person name="Jensie-Markopoulos S."/>
            <person name="Salva-Serra F."/>
            <person name="Jaen-Luchoro D."/>
            <person name="Karlsson R."/>
            <person name="Svensson-Stadler L."/>
            <person name="Chun J."/>
            <person name="Moore E."/>
        </authorList>
    </citation>
    <scope>NUCLEOTIDE SEQUENCE</scope>
    <source>
        <strain evidence="2">CCUG 50899</strain>
    </source>
</reference>
<feature type="transmembrane region" description="Helical" evidence="1">
    <location>
        <begin position="50"/>
        <end position="72"/>
    </location>
</feature>
<keyword evidence="1" id="KW-0472">Membrane</keyword>
<dbReference type="RefSeq" id="WP_128093086.1">
    <property type="nucleotide sequence ID" value="NZ_JBHEEN010000001.1"/>
</dbReference>
<sequence>MQTLELFGLLVFGHVLADYPLQGDFLAKAKNRFAPLAGTPWYQALGAHSAIHAGFVGIITGSLFLAICEFILHCRIDDYKCSGKISFNQDQALHIACKAWWTVLAVWVLK</sequence>
<dbReference type="EMBL" id="VZPE01000001">
    <property type="protein sequence ID" value="KAB0573418.1"/>
    <property type="molecule type" value="Genomic_DNA"/>
</dbReference>
<dbReference type="Pfam" id="PF11750">
    <property type="entry name" value="DUF3307"/>
    <property type="match status" value="1"/>
</dbReference>
<evidence type="ECO:0000256" key="1">
    <source>
        <dbReference type="SAM" id="Phobius"/>
    </source>
</evidence>